<dbReference type="InterPro" id="IPR013785">
    <property type="entry name" value="Aldolase_TIM"/>
</dbReference>
<feature type="domain" description="Indole-3-glycerol phosphate synthase" evidence="17">
    <location>
        <begin position="6"/>
        <end position="251"/>
    </location>
</feature>
<reference evidence="19 20" key="1">
    <citation type="submission" date="2018-10" db="EMBL/GenBank/DDBJ databases">
        <title>Comparative functional genomics of the obligate endosymbiont Buchnera aphidicola.</title>
        <authorList>
            <person name="Chong R.A."/>
        </authorList>
    </citation>
    <scope>NUCLEOTIDE SEQUENCE [LARGE SCALE GENOMIC DNA]</scope>
    <source>
        <strain evidence="19 20">Tma</strain>
    </source>
</reference>
<dbReference type="AlphaFoldDB" id="A0A4D6YD73"/>
<comment type="catalytic activity">
    <reaction evidence="2 15">
        <text>1-(2-carboxyphenylamino)-1-deoxy-D-ribulose 5-phosphate + H(+) = (1S,2R)-1-C-(indol-3-yl)glycerol 3-phosphate + CO2 + H2O</text>
        <dbReference type="Rhea" id="RHEA:23476"/>
        <dbReference type="ChEBI" id="CHEBI:15377"/>
        <dbReference type="ChEBI" id="CHEBI:15378"/>
        <dbReference type="ChEBI" id="CHEBI:16526"/>
        <dbReference type="ChEBI" id="CHEBI:58613"/>
        <dbReference type="ChEBI" id="CHEBI:58866"/>
        <dbReference type="EC" id="4.1.1.48"/>
    </reaction>
</comment>
<keyword evidence="11 16" id="KW-0413">Isomerase</keyword>
<evidence type="ECO:0000256" key="9">
    <source>
        <dbReference type="ARBA" id="ARBA00022822"/>
    </source>
</evidence>
<name>A0A4D6YD73_9GAMM</name>
<evidence type="ECO:0000256" key="11">
    <source>
        <dbReference type="ARBA" id="ARBA00023235"/>
    </source>
</evidence>
<keyword evidence="8 15" id="KW-0210">Decarboxylase</keyword>
<organism evidence="19 20">
    <name type="scientific">Buchnera aphidicola</name>
    <name type="common">Therioaphis trifolii</name>
    <dbReference type="NCBI Taxonomy" id="1241884"/>
    <lineage>
        <taxon>Bacteria</taxon>
        <taxon>Pseudomonadati</taxon>
        <taxon>Pseudomonadota</taxon>
        <taxon>Gammaproteobacteria</taxon>
        <taxon>Enterobacterales</taxon>
        <taxon>Erwiniaceae</taxon>
        <taxon>Buchnera</taxon>
    </lineage>
</organism>
<sequence>MTINILNNILYDKLSWLKIQKKKKSIYDIQRNITISNRNFYKKLQSEQSIFILEIKKSSPSKGIINNKFNINNIIKYYKRHASAISILTDEKYFQGKFEFLSQVSTLVKQPILCKDFFIDPYQIYLARYHHADAILLMLSVLNDQQYKSLEYIAHQLNMGILTEINNISELNRAIQLNVKIIGINNRNLKNLNIDINRTYKLAPLIPKNKIIISESGIKNNQQVKKLKNIVNGFLIGSSIMKSKNIGLKINSILFGNNKICGLTRPKDAKISKKLGAVYGGLIFIPNSLRYIKYNIAKNIINSTKLKYVGVFQNENIDKINFLFKKLNLYAIQLHGNENQKYIINLKKKIYKNIKIWKAIYIEKNQKKLNFKYIDYYLFDNFKGGSGISFDWKKIKNYNLKKVFLSGGLSLENCDAASKLNCFGLDFNSKLEKFPGIKDHTKLKKLFKKLKSL</sequence>
<keyword evidence="20" id="KW-1185">Reference proteome</keyword>
<dbReference type="FunFam" id="3.20.20.70:FF:000024">
    <property type="entry name" value="Indole-3-glycerol phosphate synthase"/>
    <property type="match status" value="1"/>
</dbReference>
<evidence type="ECO:0000256" key="10">
    <source>
        <dbReference type="ARBA" id="ARBA00023141"/>
    </source>
</evidence>
<dbReference type="InterPro" id="IPR013798">
    <property type="entry name" value="Indole-3-glycerol_P_synth_dom"/>
</dbReference>
<dbReference type="HAMAP" id="MF_00134_B">
    <property type="entry name" value="IGPS_B"/>
    <property type="match status" value="1"/>
</dbReference>
<evidence type="ECO:0000256" key="13">
    <source>
        <dbReference type="ARBA" id="ARBA00023268"/>
    </source>
</evidence>
<dbReference type="InterPro" id="IPR045186">
    <property type="entry name" value="Indole-3-glycerol_P_synth"/>
</dbReference>
<dbReference type="HAMAP" id="MF_00135">
    <property type="entry name" value="PRAI"/>
    <property type="match status" value="1"/>
</dbReference>
<keyword evidence="12 15" id="KW-0456">Lyase</keyword>
<dbReference type="Pfam" id="PF00218">
    <property type="entry name" value="IGPS"/>
    <property type="match status" value="1"/>
</dbReference>
<dbReference type="EC" id="4.1.1.48" evidence="15"/>
<comment type="similarity">
    <text evidence="16">Belongs to the TrpF family.</text>
</comment>
<dbReference type="InterPro" id="IPR001468">
    <property type="entry name" value="Indole-3-GlycerolPSynthase_CS"/>
</dbReference>
<feature type="domain" description="N-(5'phosphoribosyl) anthranilate isomerase (PRAI)" evidence="18">
    <location>
        <begin position="258"/>
        <end position="448"/>
    </location>
</feature>
<dbReference type="GO" id="GO:0004425">
    <property type="term" value="F:indole-3-glycerol-phosphate synthase activity"/>
    <property type="evidence" value="ECO:0007669"/>
    <property type="project" value="UniProtKB-UniRule"/>
</dbReference>
<keyword evidence="7 15" id="KW-0028">Amino-acid biosynthesis</keyword>
<evidence type="ECO:0000256" key="2">
    <source>
        <dbReference type="ARBA" id="ARBA00001633"/>
    </source>
</evidence>
<evidence type="ECO:0000313" key="20">
    <source>
        <dbReference type="Proteomes" id="UP000298603"/>
    </source>
</evidence>
<dbReference type="GO" id="GO:0004640">
    <property type="term" value="F:phosphoribosylanthranilate isomerase activity"/>
    <property type="evidence" value="ECO:0007669"/>
    <property type="project" value="UniProtKB-UniRule"/>
</dbReference>
<dbReference type="NCBIfam" id="NF006945">
    <property type="entry name" value="PRK09427.1"/>
    <property type="match status" value="1"/>
</dbReference>
<evidence type="ECO:0000259" key="18">
    <source>
        <dbReference type="Pfam" id="PF00697"/>
    </source>
</evidence>
<evidence type="ECO:0000313" key="19">
    <source>
        <dbReference type="EMBL" id="QCI27189.1"/>
    </source>
</evidence>
<dbReference type="InterPro" id="IPR001240">
    <property type="entry name" value="PRAI_dom"/>
</dbReference>
<evidence type="ECO:0000256" key="8">
    <source>
        <dbReference type="ARBA" id="ARBA00022793"/>
    </source>
</evidence>
<dbReference type="PANTHER" id="PTHR22854">
    <property type="entry name" value="TRYPTOPHAN BIOSYNTHESIS PROTEIN"/>
    <property type="match status" value="1"/>
</dbReference>
<proteinExistence type="inferred from homology"/>
<comment type="catalytic activity">
    <reaction evidence="1 16">
        <text>N-(5-phospho-beta-D-ribosyl)anthranilate = 1-(2-carboxyphenylamino)-1-deoxy-D-ribulose 5-phosphate</text>
        <dbReference type="Rhea" id="RHEA:21540"/>
        <dbReference type="ChEBI" id="CHEBI:18277"/>
        <dbReference type="ChEBI" id="CHEBI:58613"/>
        <dbReference type="EC" id="5.3.1.24"/>
    </reaction>
</comment>
<evidence type="ECO:0000259" key="17">
    <source>
        <dbReference type="Pfam" id="PF00218"/>
    </source>
</evidence>
<protein>
    <recommendedName>
        <fullName evidence="15 16">Multifunctional fusion protein</fullName>
    </recommendedName>
    <domain>
        <recommendedName>
            <fullName evidence="15">Indole-3-glycerol phosphate synthase</fullName>
            <shortName evidence="15">IGPS</shortName>
            <ecNumber evidence="15">4.1.1.48</ecNumber>
        </recommendedName>
    </domain>
    <domain>
        <recommendedName>
            <fullName evidence="16">N-(5'-phosphoribosyl)anthranilate isomerase</fullName>
            <shortName evidence="16">PRAI</shortName>
            <ecNumber evidence="16">5.3.1.24</ecNumber>
        </recommendedName>
    </domain>
</protein>
<dbReference type="EMBL" id="CP032996">
    <property type="protein sequence ID" value="QCI27189.1"/>
    <property type="molecule type" value="Genomic_DNA"/>
</dbReference>
<dbReference type="SUPFAM" id="SSF51366">
    <property type="entry name" value="Ribulose-phoshate binding barrel"/>
    <property type="match status" value="2"/>
</dbReference>
<comment type="similarity">
    <text evidence="6">In the C-terminal section; belongs to the TrpF family.</text>
</comment>
<dbReference type="PROSITE" id="PS00614">
    <property type="entry name" value="IGPS"/>
    <property type="match status" value="1"/>
</dbReference>
<dbReference type="CDD" id="cd00331">
    <property type="entry name" value="IGPS"/>
    <property type="match status" value="1"/>
</dbReference>
<keyword evidence="13" id="KW-0511">Multifunctional enzyme</keyword>
<evidence type="ECO:0000256" key="7">
    <source>
        <dbReference type="ARBA" id="ARBA00022605"/>
    </source>
</evidence>
<dbReference type="GO" id="GO:0000162">
    <property type="term" value="P:L-tryptophan biosynthetic process"/>
    <property type="evidence" value="ECO:0007669"/>
    <property type="project" value="UniProtKB-UniRule"/>
</dbReference>
<evidence type="ECO:0000256" key="3">
    <source>
        <dbReference type="ARBA" id="ARBA00004664"/>
    </source>
</evidence>
<dbReference type="InterPro" id="IPR011060">
    <property type="entry name" value="RibuloseP-bd_barrel"/>
</dbReference>
<evidence type="ECO:0000256" key="1">
    <source>
        <dbReference type="ARBA" id="ARBA00001164"/>
    </source>
</evidence>
<dbReference type="CDD" id="cd00405">
    <property type="entry name" value="PRAI"/>
    <property type="match status" value="1"/>
</dbReference>
<dbReference type="Pfam" id="PF00697">
    <property type="entry name" value="PRAI"/>
    <property type="match status" value="1"/>
</dbReference>
<evidence type="ECO:0000256" key="14">
    <source>
        <dbReference type="ARBA" id="ARBA00025592"/>
    </source>
</evidence>
<comment type="similarity">
    <text evidence="5">In the N-terminal section; belongs to the TrpC family.</text>
</comment>
<dbReference type="EC" id="5.3.1.24" evidence="16"/>
<evidence type="ECO:0000256" key="16">
    <source>
        <dbReference type="HAMAP-Rule" id="MF_00135"/>
    </source>
</evidence>
<evidence type="ECO:0000256" key="6">
    <source>
        <dbReference type="ARBA" id="ARBA00009847"/>
    </source>
</evidence>
<comment type="pathway">
    <text evidence="4 15">Amino-acid biosynthesis; L-tryptophan biosynthesis; L-tryptophan from chorismate: step 4/5.</text>
</comment>
<evidence type="ECO:0000256" key="12">
    <source>
        <dbReference type="ARBA" id="ARBA00023239"/>
    </source>
</evidence>
<comment type="similarity">
    <text evidence="15">Belongs to the TrpC family.</text>
</comment>
<dbReference type="UniPathway" id="UPA00035">
    <property type="reaction ID" value="UER00042"/>
</dbReference>
<keyword evidence="9 15" id="KW-0822">Tryptophan biosynthesis</keyword>
<dbReference type="RefSeq" id="WP_158349453.1">
    <property type="nucleotide sequence ID" value="NZ_CP032996.1"/>
</dbReference>
<dbReference type="PANTHER" id="PTHR22854:SF2">
    <property type="entry name" value="INDOLE-3-GLYCEROL-PHOSPHATE SYNTHASE"/>
    <property type="match status" value="1"/>
</dbReference>
<evidence type="ECO:0000256" key="4">
    <source>
        <dbReference type="ARBA" id="ARBA00004696"/>
    </source>
</evidence>
<keyword evidence="10 15" id="KW-0057">Aromatic amino acid biosynthesis</keyword>
<dbReference type="OrthoDB" id="9804217at2"/>
<dbReference type="Gene3D" id="3.20.20.70">
    <property type="entry name" value="Aldolase class I"/>
    <property type="match status" value="2"/>
</dbReference>
<comment type="pathway">
    <text evidence="3 16">Amino-acid biosynthesis; L-tryptophan biosynthesis; L-tryptophan from chorismate: step 3/5.</text>
</comment>
<dbReference type="Proteomes" id="UP000298603">
    <property type="component" value="Chromosome"/>
</dbReference>
<gene>
    <name evidence="16 19" type="primary">trpF</name>
    <name evidence="15" type="synonym">trpC</name>
    <name evidence="19" type="ORF">D9V81_00980</name>
</gene>
<comment type="function">
    <text evidence="14">Bifunctional enzyme that catalyzes two sequential steps of tryptophan biosynthetic pathway. The first reaction is catalyzed by the isomerase, coded by the TrpF domain; the second reaction is catalyzed by the synthase, coded by the TrpC domain.</text>
</comment>
<accession>A0A4D6YD73</accession>
<evidence type="ECO:0000256" key="5">
    <source>
        <dbReference type="ARBA" id="ARBA00007902"/>
    </source>
</evidence>
<evidence type="ECO:0000256" key="15">
    <source>
        <dbReference type="HAMAP-Rule" id="MF_00134"/>
    </source>
</evidence>